<dbReference type="GO" id="GO:0015031">
    <property type="term" value="P:protein transport"/>
    <property type="evidence" value="ECO:0007669"/>
    <property type="project" value="UniProtKB-KW"/>
</dbReference>
<sequence>VVLAAAIVTKSGKAILSRQFCEIQRSRVEGLLAAFPKLTSSGKQNTTIETENVRYVYQPLEELFMVLITNRQSNILQDIESLHLFASVVTDLCRNCSEHDISKKSFEVLCAFDEIITEGYRENVRLAQVKNNIIMESHEERNQEIIAKNKEQEAKEELKRRAKQFEMQRKEATKRGQEFMQGNFSNGSGQNSSQSFGVGRHSPSIDTYSSNNNKAQSYERPSSYSRSSTPPVSQAKGMKLGRKAKASDLFEALKTDVVEEPQTILRSNSAPSHNVNQEAIHINIEERVSMTANRDGDLEQLDIRGVLTLRIADPSSALIRFKIKSNDDSSIQFKTHPNVDKSSFKLEHSIQMRDLARPFPVNQNLEVVRWKYISQDDTDVPLTVNCWPSPAGDGTCDVNIEYDLEADLELNDVVISVPLPAGPNVNVSQVDGSYFIDTQRNVLEWTLPVINHNNRSGVLECSIPGDNIDGFFPVSVSFTSDKLICGIDVEDIFNIEAKLPAEFSKEITLITDDYIIG</sequence>
<evidence type="ECO:0000256" key="9">
    <source>
        <dbReference type="ARBA" id="ARBA00023329"/>
    </source>
</evidence>
<dbReference type="PROSITE" id="PS51072">
    <property type="entry name" value="MHD"/>
    <property type="match status" value="1"/>
</dbReference>
<dbReference type="PANTHER" id="PTHR10121">
    <property type="entry name" value="COATOMER SUBUNIT DELTA"/>
    <property type="match status" value="1"/>
</dbReference>
<feature type="compositionally biased region" description="Low complexity" evidence="12">
    <location>
        <begin position="181"/>
        <end position="197"/>
    </location>
</feature>
<keyword evidence="7 10" id="KW-0333">Golgi apparatus</keyword>
<dbReference type="GO" id="GO:0000139">
    <property type="term" value="C:Golgi membrane"/>
    <property type="evidence" value="ECO:0007669"/>
    <property type="project" value="UniProtKB-SubCell"/>
</dbReference>
<keyword evidence="6 10" id="KW-0653">Protein transport</keyword>
<gene>
    <name evidence="14" type="ORF">INT46_006188</name>
</gene>
<keyword evidence="9 10" id="KW-0968">Cytoplasmic vesicle</keyword>
<dbReference type="GO" id="GO:0006890">
    <property type="term" value="P:retrograde vesicle-mediated transport, Golgi to endoplasmic reticulum"/>
    <property type="evidence" value="ECO:0007669"/>
    <property type="project" value="UniProtKB-UniRule"/>
</dbReference>
<dbReference type="CDD" id="cd09254">
    <property type="entry name" value="AP_delta-COPI_MHD"/>
    <property type="match status" value="1"/>
</dbReference>
<dbReference type="InterPro" id="IPR022775">
    <property type="entry name" value="AP_mu_sigma_su"/>
</dbReference>
<feature type="region of interest" description="Disordered" evidence="12">
    <location>
        <begin position="144"/>
        <end position="240"/>
    </location>
</feature>
<comment type="caution">
    <text evidence="14">The sequence shown here is derived from an EMBL/GenBank/DDBJ whole genome shotgun (WGS) entry which is preliminary data.</text>
</comment>
<dbReference type="Proteomes" id="UP000650833">
    <property type="component" value="Unassembled WGS sequence"/>
</dbReference>
<feature type="non-terminal residue" evidence="14">
    <location>
        <position position="1"/>
    </location>
</feature>
<dbReference type="SUPFAM" id="SSF64356">
    <property type="entry name" value="SNARE-like"/>
    <property type="match status" value="1"/>
</dbReference>
<dbReference type="Pfam" id="PF00928">
    <property type="entry name" value="Adap_comp_sub"/>
    <property type="match status" value="1"/>
</dbReference>
<evidence type="ECO:0000259" key="13">
    <source>
        <dbReference type="PROSITE" id="PS51072"/>
    </source>
</evidence>
<comment type="subcellular location">
    <subcellularLocation>
        <location evidence="10 11">Cytoplasm</location>
    </subcellularLocation>
    <subcellularLocation>
        <location evidence="10 11">Cytoplasmic vesicle</location>
        <location evidence="10 11">COPI-coated vesicle membrane</location>
        <topology evidence="10 11">Peripheral membrane protein</topology>
        <orientation evidence="10 11">Cytoplasmic side</orientation>
    </subcellularLocation>
    <subcellularLocation>
        <location evidence="10 11">Golgi apparatus membrane</location>
        <topology evidence="10 11">Peripheral membrane protein</topology>
        <orientation evidence="10 11">Cytoplasmic side</orientation>
    </subcellularLocation>
</comment>
<dbReference type="AlphaFoldDB" id="A0A8H7UR66"/>
<feature type="compositionally biased region" description="Low complexity" evidence="12">
    <location>
        <begin position="218"/>
        <end position="233"/>
    </location>
</feature>
<evidence type="ECO:0000256" key="8">
    <source>
        <dbReference type="ARBA" id="ARBA00023136"/>
    </source>
</evidence>
<dbReference type="InterPro" id="IPR027059">
    <property type="entry name" value="Coatomer_dsu"/>
</dbReference>
<keyword evidence="15" id="KW-1185">Reference proteome</keyword>
<evidence type="ECO:0000256" key="10">
    <source>
        <dbReference type="RuleBase" id="RU364018"/>
    </source>
</evidence>
<feature type="domain" description="MHD" evidence="13">
    <location>
        <begin position="277"/>
        <end position="517"/>
    </location>
</feature>
<comment type="subunit">
    <text evidence="2 10">Oligomeric complex that consists of at least the alpha, beta, beta', gamma, delta, epsilon and zeta subunits.</text>
</comment>
<dbReference type="Gene3D" id="3.30.450.60">
    <property type="match status" value="1"/>
</dbReference>
<organism evidence="14 15">
    <name type="scientific">Mucor plumbeus</name>
    <dbReference type="NCBI Taxonomy" id="97098"/>
    <lineage>
        <taxon>Eukaryota</taxon>
        <taxon>Fungi</taxon>
        <taxon>Fungi incertae sedis</taxon>
        <taxon>Mucoromycota</taxon>
        <taxon>Mucoromycotina</taxon>
        <taxon>Mucoromycetes</taxon>
        <taxon>Mucorales</taxon>
        <taxon>Mucorineae</taxon>
        <taxon>Mucoraceae</taxon>
        <taxon>Mucor</taxon>
    </lineage>
</organism>
<evidence type="ECO:0000313" key="14">
    <source>
        <dbReference type="EMBL" id="KAG2195531.1"/>
    </source>
</evidence>
<evidence type="ECO:0000256" key="7">
    <source>
        <dbReference type="ARBA" id="ARBA00023034"/>
    </source>
</evidence>
<comment type="function">
    <text evidence="10">The coatomer is a cytosolic protein complex that binds to dilysine motifs and reversibly associates with Golgi non-clathrin-coated vesicles, which further mediate biosynthetic protein transport from the ER, via the Golgi up to the trans Golgi network. Coatomer complex is required for budding from Golgi membranes, and is essential for the retrograde Golgi-to-ER transport of dilysine-tagged proteins.</text>
</comment>
<evidence type="ECO:0000256" key="3">
    <source>
        <dbReference type="ARBA" id="ARBA00022448"/>
    </source>
</evidence>
<dbReference type="GO" id="GO:0051645">
    <property type="term" value="P:Golgi localization"/>
    <property type="evidence" value="ECO:0007669"/>
    <property type="project" value="TreeGrafter"/>
</dbReference>
<evidence type="ECO:0000313" key="15">
    <source>
        <dbReference type="Proteomes" id="UP000650833"/>
    </source>
</evidence>
<evidence type="ECO:0000256" key="6">
    <source>
        <dbReference type="ARBA" id="ARBA00022927"/>
    </source>
</evidence>
<dbReference type="PANTHER" id="PTHR10121:SF0">
    <property type="entry name" value="COATOMER SUBUNIT DELTA"/>
    <property type="match status" value="1"/>
</dbReference>
<evidence type="ECO:0000256" key="5">
    <source>
        <dbReference type="ARBA" id="ARBA00022892"/>
    </source>
</evidence>
<dbReference type="OrthoDB" id="10266042at2759"/>
<dbReference type="GO" id="GO:0030126">
    <property type="term" value="C:COPI vesicle coat"/>
    <property type="evidence" value="ECO:0007669"/>
    <property type="project" value="UniProtKB-UniRule"/>
</dbReference>
<dbReference type="EMBL" id="JAEPRC010000522">
    <property type="protein sequence ID" value="KAG2195531.1"/>
    <property type="molecule type" value="Genomic_DNA"/>
</dbReference>
<dbReference type="InterPro" id="IPR028565">
    <property type="entry name" value="MHD"/>
</dbReference>
<evidence type="ECO:0000256" key="1">
    <source>
        <dbReference type="ARBA" id="ARBA00010516"/>
    </source>
</evidence>
<proteinExistence type="inferred from homology"/>
<dbReference type="Gene3D" id="2.60.40.1170">
    <property type="entry name" value="Mu homology domain, subdomain B"/>
    <property type="match status" value="2"/>
</dbReference>
<keyword evidence="3 10" id="KW-0813">Transport</keyword>
<evidence type="ECO:0000256" key="12">
    <source>
        <dbReference type="SAM" id="MobiDB-lite"/>
    </source>
</evidence>
<dbReference type="InterPro" id="IPR011012">
    <property type="entry name" value="Longin-like_dom_sf"/>
</dbReference>
<name>A0A8H7UR66_9FUNG</name>
<feature type="compositionally biased region" description="Polar residues" evidence="12">
    <location>
        <begin position="204"/>
        <end position="216"/>
    </location>
</feature>
<reference evidence="14" key="1">
    <citation type="submission" date="2020-12" db="EMBL/GenBank/DDBJ databases">
        <title>Metabolic potential, ecology and presence of endohyphal bacteria is reflected in genomic diversity of Mucoromycotina.</title>
        <authorList>
            <person name="Muszewska A."/>
            <person name="Okrasinska A."/>
            <person name="Steczkiewicz K."/>
            <person name="Drgas O."/>
            <person name="Orlowska M."/>
            <person name="Perlinska-Lenart U."/>
            <person name="Aleksandrzak-Piekarczyk T."/>
            <person name="Szatraj K."/>
            <person name="Zielenkiewicz U."/>
            <person name="Pilsyk S."/>
            <person name="Malc E."/>
            <person name="Mieczkowski P."/>
            <person name="Kruszewska J.S."/>
            <person name="Biernat P."/>
            <person name="Pawlowska J."/>
        </authorList>
    </citation>
    <scope>NUCLEOTIDE SEQUENCE</scope>
    <source>
        <strain evidence="14">CBS 226.32</strain>
    </source>
</reference>
<accession>A0A8H7UR66</accession>
<evidence type="ECO:0000256" key="11">
    <source>
        <dbReference type="RuleBase" id="RU366052"/>
    </source>
</evidence>
<keyword evidence="4 10" id="KW-0963">Cytoplasm</keyword>
<keyword evidence="5 10" id="KW-0931">ER-Golgi transport</keyword>
<keyword evidence="8 10" id="KW-0472">Membrane</keyword>
<dbReference type="SUPFAM" id="SSF49447">
    <property type="entry name" value="Second domain of Mu2 adaptin subunit (ap50) of ap2 adaptor"/>
    <property type="match status" value="1"/>
</dbReference>
<evidence type="ECO:0000256" key="4">
    <source>
        <dbReference type="ARBA" id="ARBA00022490"/>
    </source>
</evidence>
<dbReference type="GO" id="GO:0006888">
    <property type="term" value="P:endoplasmic reticulum to Golgi vesicle-mediated transport"/>
    <property type="evidence" value="ECO:0007669"/>
    <property type="project" value="TreeGrafter"/>
</dbReference>
<dbReference type="Pfam" id="PF01217">
    <property type="entry name" value="Clat_adaptor_s"/>
    <property type="match status" value="1"/>
</dbReference>
<comment type="similarity">
    <text evidence="1 10">Belongs to the adaptor complexes medium subunit family. Delta-COP subfamily.</text>
</comment>
<dbReference type="CDD" id="cd14830">
    <property type="entry name" value="Delta_COP_N"/>
    <property type="match status" value="1"/>
</dbReference>
<feature type="compositionally biased region" description="Basic and acidic residues" evidence="12">
    <location>
        <begin position="144"/>
        <end position="177"/>
    </location>
</feature>
<dbReference type="FunFam" id="3.30.450.60:FF:000003">
    <property type="entry name" value="Coatomer subunit delta"/>
    <property type="match status" value="1"/>
</dbReference>
<evidence type="ECO:0000256" key="2">
    <source>
        <dbReference type="ARBA" id="ARBA00011775"/>
    </source>
</evidence>
<dbReference type="InterPro" id="IPR036168">
    <property type="entry name" value="AP2_Mu_C_sf"/>
</dbReference>
<protein>
    <recommendedName>
        <fullName evidence="10">Coatomer subunit delta</fullName>
    </recommendedName>
</protein>